<evidence type="ECO:0000313" key="2">
    <source>
        <dbReference type="Proteomes" id="UP000463916"/>
    </source>
</evidence>
<gene>
    <name evidence="1" type="ORF">ATHSA_p20012</name>
</gene>
<dbReference type="KEGG" id="asac:ATHSA_p20012"/>
<accession>A0A6N4TG12</accession>
<evidence type="ECO:0000313" key="1">
    <source>
        <dbReference type="EMBL" id="BBJ29102.1"/>
    </source>
</evidence>
<reference evidence="2" key="1">
    <citation type="submission" date="2019-04" db="EMBL/GenBank/DDBJ databases">
        <title>NAS-01 Genome Sequencing.</title>
        <authorList>
            <person name="Kato S."/>
            <person name="Itoh T."/>
            <person name="Ohkuma M."/>
        </authorList>
    </citation>
    <scope>NUCLEOTIDE SEQUENCE [LARGE SCALE GENOMIC DNA]</scope>
    <source>
        <strain evidence="2">NAS-01</strain>
        <plasmid evidence="2">pATS2</plasmid>
    </source>
</reference>
<dbReference type="Proteomes" id="UP000463916">
    <property type="component" value="Plasmid pATS2"/>
</dbReference>
<keyword evidence="2" id="KW-1185">Reference proteome</keyword>
<geneLocation type="plasmid" evidence="1 2">
    <name>pATS2</name>
</geneLocation>
<dbReference type="RefSeq" id="WP_161849052.1">
    <property type="nucleotide sequence ID" value="NZ_AP019553.1"/>
</dbReference>
<proteinExistence type="predicted"/>
<sequence>MGLTVTDTQNIGQNQLYNITPAANSTTVPNYNAVKKGGPLTNAIENGAKATYNFVQEHADPVEDAVKAAYRFGKYSSEHDLTDFYEGLEALAEMGESIGIDLLK</sequence>
<name>A0A6N4TG12_9BACT</name>
<keyword evidence="1" id="KW-0614">Plasmid</keyword>
<organism evidence="1 2">
    <name type="scientific">Athalassotoga saccharophila</name>
    <dbReference type="NCBI Taxonomy" id="1441386"/>
    <lineage>
        <taxon>Bacteria</taxon>
        <taxon>Thermotogati</taxon>
        <taxon>Thermotogota</taxon>
        <taxon>Thermotogae</taxon>
        <taxon>Mesoaciditogales</taxon>
        <taxon>Mesoaciditogaceae</taxon>
        <taxon>Athalassotoga</taxon>
    </lineage>
</organism>
<dbReference type="EMBL" id="AP019553">
    <property type="protein sequence ID" value="BBJ29102.1"/>
    <property type="molecule type" value="Genomic_DNA"/>
</dbReference>
<protein>
    <submittedName>
        <fullName evidence="1">Uncharacterized protein</fullName>
    </submittedName>
</protein>
<dbReference type="AlphaFoldDB" id="A0A6N4TG12"/>